<proteinExistence type="predicted"/>
<reference evidence="2 3" key="1">
    <citation type="submission" date="2018-08" db="EMBL/GenBank/DDBJ databases">
        <title>Aphanomyces genome sequencing and annotation.</title>
        <authorList>
            <person name="Minardi D."/>
            <person name="Oidtmann B."/>
            <person name="Van Der Giezen M."/>
            <person name="Studholme D.J."/>
        </authorList>
    </citation>
    <scope>NUCLEOTIDE SEQUENCE [LARGE SCALE GENOMIC DNA]</scope>
    <source>
        <strain evidence="2 3">Da</strain>
    </source>
</reference>
<protein>
    <submittedName>
        <fullName evidence="2">Uncharacterized protein</fullName>
    </submittedName>
</protein>
<sequence length="75" mass="8077">MRGPVDVDTGRPRSLCAGSMGGIQGYASRRLRICRGGPRKGRGLQGHRGGTARQGRRALGISPSRTQTTHQHLEK</sequence>
<evidence type="ECO:0000256" key="1">
    <source>
        <dbReference type="SAM" id="MobiDB-lite"/>
    </source>
</evidence>
<dbReference type="Proteomes" id="UP000285430">
    <property type="component" value="Unassembled WGS sequence"/>
</dbReference>
<dbReference type="EMBL" id="QUTH01003071">
    <property type="protein sequence ID" value="RHZ21937.1"/>
    <property type="molecule type" value="Genomic_DNA"/>
</dbReference>
<feature type="region of interest" description="Disordered" evidence="1">
    <location>
        <begin position="1"/>
        <end position="21"/>
    </location>
</feature>
<accession>A0A418F115</accession>
<dbReference type="AlphaFoldDB" id="A0A418F115"/>
<evidence type="ECO:0000313" key="3">
    <source>
        <dbReference type="Proteomes" id="UP000285430"/>
    </source>
</evidence>
<comment type="caution">
    <text evidence="2">The sequence shown here is derived from an EMBL/GenBank/DDBJ whole genome shotgun (WGS) entry which is preliminary data.</text>
</comment>
<evidence type="ECO:0000313" key="2">
    <source>
        <dbReference type="EMBL" id="RHZ21937.1"/>
    </source>
</evidence>
<feature type="compositionally biased region" description="Polar residues" evidence="1">
    <location>
        <begin position="63"/>
        <end position="75"/>
    </location>
</feature>
<name>A0A418F115_APHAT</name>
<feature type="region of interest" description="Disordered" evidence="1">
    <location>
        <begin position="37"/>
        <end position="75"/>
    </location>
</feature>
<organism evidence="2 3">
    <name type="scientific">Aphanomyces astaci</name>
    <name type="common">Crayfish plague agent</name>
    <dbReference type="NCBI Taxonomy" id="112090"/>
    <lineage>
        <taxon>Eukaryota</taxon>
        <taxon>Sar</taxon>
        <taxon>Stramenopiles</taxon>
        <taxon>Oomycota</taxon>
        <taxon>Saprolegniomycetes</taxon>
        <taxon>Saprolegniales</taxon>
        <taxon>Verrucalvaceae</taxon>
        <taxon>Aphanomyces</taxon>
    </lineage>
</organism>
<gene>
    <name evidence="2" type="ORF">DYB37_004899</name>
</gene>